<protein>
    <submittedName>
        <fullName evidence="2">Uncharacterized protein</fullName>
    </submittedName>
</protein>
<keyword evidence="1" id="KW-0812">Transmembrane</keyword>
<evidence type="ECO:0000313" key="2">
    <source>
        <dbReference type="EMBL" id="RCS40716.1"/>
    </source>
</evidence>
<gene>
    <name evidence="2" type="ORF">DTL42_25475</name>
</gene>
<feature type="transmembrane region" description="Helical" evidence="1">
    <location>
        <begin position="335"/>
        <end position="356"/>
    </location>
</feature>
<dbReference type="Proteomes" id="UP000253562">
    <property type="component" value="Unassembled WGS sequence"/>
</dbReference>
<feature type="transmembrane region" description="Helical" evidence="1">
    <location>
        <begin position="51"/>
        <end position="71"/>
    </location>
</feature>
<dbReference type="OrthoDB" id="264437at2"/>
<comment type="caution">
    <text evidence="2">The sequence shown here is derived from an EMBL/GenBank/DDBJ whole genome shotgun (WGS) entry which is preliminary data.</text>
</comment>
<proteinExistence type="predicted"/>
<evidence type="ECO:0000313" key="3">
    <source>
        <dbReference type="Proteomes" id="UP000253562"/>
    </source>
</evidence>
<dbReference type="RefSeq" id="WP_114373687.1">
    <property type="nucleotide sequence ID" value="NZ_QPEX01000046.1"/>
</dbReference>
<keyword evidence="1" id="KW-1133">Transmembrane helix</keyword>
<accession>A0A368KJG3</accession>
<sequence length="386" mass="42222">MRNRRELLFPALVESTTMVKGCGLALVLLTGLVGGYMYWFDLYFNRPEALIFGAVAGLIVFFCVGALENAWRAFSDWTLVSRAQFGSPLYDGQKTAVVGRIRPEGEPLAAPFSGTPCVICEYAISRPPVSTSGKAKETSGSDYAGFLMTPAKIDTTSGEVRLLGYPSLDQVPEQNILSREGIANARRFLHETNFEDRSGFKLLSLMSIFGELWSDEDGKVEKHLSLRNIPAEEILPLGLENDFPPQAEFDATNAGGDLFDEDQAEDEDLHEAATAYSLSLKLIEKRVDVGEAVVVFGIYDEAHRGLLPPSGTLTPNRLLLGSGEEVEARLRSSMLSYSIGGLLFLILVHAAFYFALQLPEARKPIPAQQKAAWQGQLVGVVQPSLL</sequence>
<keyword evidence="1" id="KW-0472">Membrane</keyword>
<evidence type="ECO:0000256" key="1">
    <source>
        <dbReference type="SAM" id="Phobius"/>
    </source>
</evidence>
<dbReference type="AlphaFoldDB" id="A0A368KJG3"/>
<feature type="transmembrane region" description="Helical" evidence="1">
    <location>
        <begin position="21"/>
        <end position="39"/>
    </location>
</feature>
<name>A0A368KJG3_9BACT</name>
<organism evidence="2 3">
    <name type="scientific">Bremerella cremea</name>
    <dbReference type="NCBI Taxonomy" id="1031537"/>
    <lineage>
        <taxon>Bacteria</taxon>
        <taxon>Pseudomonadati</taxon>
        <taxon>Planctomycetota</taxon>
        <taxon>Planctomycetia</taxon>
        <taxon>Pirellulales</taxon>
        <taxon>Pirellulaceae</taxon>
        <taxon>Bremerella</taxon>
    </lineage>
</organism>
<reference evidence="2 3" key="1">
    <citation type="submission" date="2018-07" db="EMBL/GenBank/DDBJ databases">
        <title>Comparative genomes isolates from brazilian mangrove.</title>
        <authorList>
            <person name="De Araujo J.E."/>
            <person name="Taketani R.G."/>
            <person name="Silva M.C.P."/>
            <person name="Lourenco M.V."/>
            <person name="Oliveira V.M."/>
            <person name="Andreote F.D."/>
        </authorList>
    </citation>
    <scope>NUCLEOTIDE SEQUENCE [LARGE SCALE GENOMIC DNA]</scope>
    <source>
        <strain evidence="2 3">HEX PRIS-MGV</strain>
    </source>
</reference>
<dbReference type="EMBL" id="QPEX01000046">
    <property type="protein sequence ID" value="RCS40716.1"/>
    <property type="molecule type" value="Genomic_DNA"/>
</dbReference>